<keyword evidence="6" id="KW-1185">Reference proteome</keyword>
<dbReference type="PANTHER" id="PTHR31917:SF150">
    <property type="entry name" value="OS01G0556800 PROTEIN"/>
    <property type="match status" value="1"/>
</dbReference>
<accession>A0A0E0D1H6</accession>
<dbReference type="SMART" id="SM00743">
    <property type="entry name" value="Agenet"/>
    <property type="match status" value="2"/>
</dbReference>
<dbReference type="AlphaFoldDB" id="A0A0E0D1H6"/>
<keyword evidence="2" id="KW-0341">Growth regulation</keyword>
<reference evidence="5" key="2">
    <citation type="submission" date="2018-05" db="EMBL/GenBank/DDBJ databases">
        <title>OmerRS3 (Oryza meridionalis Reference Sequence Version 3).</title>
        <authorList>
            <person name="Zhang J."/>
            <person name="Kudrna D."/>
            <person name="Lee S."/>
            <person name="Talag J."/>
            <person name="Welchert J."/>
            <person name="Wing R.A."/>
        </authorList>
    </citation>
    <scope>NUCLEOTIDE SEQUENCE [LARGE SCALE GENOMIC DNA]</scope>
    <source>
        <strain evidence="5">cv. OR44</strain>
    </source>
</reference>
<reference evidence="5" key="1">
    <citation type="submission" date="2015-04" db="UniProtKB">
        <authorList>
            <consortium name="EnsemblPlants"/>
        </authorList>
    </citation>
    <scope>IDENTIFICATION</scope>
</reference>
<feature type="compositionally biased region" description="Basic residues" evidence="3">
    <location>
        <begin position="325"/>
        <end position="335"/>
    </location>
</feature>
<evidence type="ECO:0000313" key="6">
    <source>
        <dbReference type="Proteomes" id="UP000008021"/>
    </source>
</evidence>
<name>A0A0E0D1H6_9ORYZ</name>
<sequence>MEWEEDGEEAAGSGGQRGGAPLYAVGDEVEVRMDDPGFHGAFYEATVSARFPCSGLYEVMYSTLVEGGGGRGRGRGRRGGGPLRETVAACDVRPRPPPPPPLAEDGAAPGRELNVFDMVEAYHREGWWPGVVSAAWPARGRKAAAAMYTVSFPSCREEAKLPASLVRRRRAFVRGRWMDARDVVPRVPQYDEGSNVEVMLNTGKHRAAWVTATVIKMVSSKNYVVRLKNKEGSVNIVDYCYIRPQPIFDRKKFEYELEPSAEVEVNLGGTWSLGVISDVGSCGYGVRLKGHDSSEEEDYMLVSRALPRPYCKQDDQELMPCAAKKNARKRNHKVSTKNSLSTVSSTSSEDNDQYSYVPNKIARMDTMEKEDQDLSHSIHPRQDKTGLLLKYETDVKAPLDKQVTRLNKLENKKDIKGKACMLVSRKLPKLGCTRSGGKRRRSMKKEFACTSLNLSCISAPEDAVEIKGKSSYVDVVEISDNSGYDVIHISDDSSCNPRRKRRRQNLLEEELHSRHTSYPIQESQSRLNMSPARSPLNFDPLLDVIRHPKVESCNHVLSPILLPLETPQAHSNNNAGQLIPLSSYPVLEKLPVKVLPEMNETKETNHAHLQAEFLAPDDCTTGDQNYALPIKVESRVADMCKKEAGTGLTTSENSMQTVTDRGEDNSRRPRSGDSEIPNYSKLEPHSSEQPSVEADLPCMPVPNNVTVNTLPLVTRHTFQFVSRNKLEMPVRHKKAPDALEMNTNSVDFSSKEQTHCNLEIFSPNSKKIIDVSHYESYASLQQHPLGQCQIPNYWSAAGQSSFVHPSITMNLSTILPAPNSHPTTFASSLLMGPCEKMEVFDNLPQLPHFGKLIGCPPELREGKALGLMASFANIAESIQNMRIQDKENVFEEKLRCLSELEEDGFDVRALKERLENLLSIKNRQTKLKKNRARLDQFMLEREVDNASVEQSQKLLDTMIKELELKLLEFKEKKASLTEKKAANCSEIAKLKGDMDRNEESFLSAEHDFHTTAAAPW</sequence>
<dbReference type="HOGENOM" id="CLU_007138_0_0_1"/>
<feature type="region of interest" description="Disordered" evidence="3">
    <location>
        <begin position="647"/>
        <end position="697"/>
    </location>
</feature>
<dbReference type="Gramene" id="OMERI03G17960.1">
    <property type="protein sequence ID" value="OMERI03G17960.1"/>
    <property type="gene ID" value="OMERI03G17960"/>
</dbReference>
<dbReference type="PANTHER" id="PTHR31917">
    <property type="entry name" value="AGENET DOMAIN-CONTAINING PROTEIN-RELATED"/>
    <property type="match status" value="1"/>
</dbReference>
<evidence type="ECO:0000256" key="2">
    <source>
        <dbReference type="ARBA" id="ARBA00022604"/>
    </source>
</evidence>
<feature type="compositionally biased region" description="Polar residues" evidence="3">
    <location>
        <begin position="516"/>
        <end position="528"/>
    </location>
</feature>
<feature type="domain" description="Agenet" evidence="4">
    <location>
        <begin position="21"/>
        <end position="100"/>
    </location>
</feature>
<feature type="compositionally biased region" description="Basic and acidic residues" evidence="3">
    <location>
        <begin position="660"/>
        <end position="673"/>
    </location>
</feature>
<dbReference type="Pfam" id="PF05641">
    <property type="entry name" value="Agenet"/>
    <property type="match status" value="2"/>
</dbReference>
<dbReference type="InterPro" id="IPR007930">
    <property type="entry name" value="DUF724"/>
</dbReference>
<dbReference type="EnsemblPlants" id="OMERI03G17960.1">
    <property type="protein sequence ID" value="OMERI03G17960.1"/>
    <property type="gene ID" value="OMERI03G17960"/>
</dbReference>
<dbReference type="InterPro" id="IPR008395">
    <property type="entry name" value="Agenet-like_dom"/>
</dbReference>
<proteinExistence type="predicted"/>
<feature type="domain" description="Agenet" evidence="4">
    <location>
        <begin position="188"/>
        <end position="250"/>
    </location>
</feature>
<dbReference type="InterPro" id="IPR014002">
    <property type="entry name" value="Agenet_dom_plant"/>
</dbReference>
<feature type="region of interest" description="Disordered" evidence="3">
    <location>
        <begin position="1"/>
        <end position="21"/>
    </location>
</feature>
<evidence type="ECO:0000313" key="5">
    <source>
        <dbReference type="EnsemblPlants" id="OMERI03G17960.1"/>
    </source>
</evidence>
<dbReference type="Proteomes" id="UP000008021">
    <property type="component" value="Chromosome 3"/>
</dbReference>
<keyword evidence="1" id="KW-0813">Transport</keyword>
<feature type="compositionally biased region" description="Polar residues" evidence="3">
    <location>
        <begin position="647"/>
        <end position="659"/>
    </location>
</feature>
<evidence type="ECO:0000256" key="1">
    <source>
        <dbReference type="ARBA" id="ARBA00022448"/>
    </source>
</evidence>
<dbReference type="eggNOG" id="ENOG502QTQX">
    <property type="taxonomic scope" value="Eukaryota"/>
</dbReference>
<feature type="compositionally biased region" description="Low complexity" evidence="3">
    <location>
        <begin position="336"/>
        <end position="348"/>
    </location>
</feature>
<feature type="region of interest" description="Disordered" evidence="3">
    <location>
        <begin position="325"/>
        <end position="354"/>
    </location>
</feature>
<evidence type="ECO:0000256" key="3">
    <source>
        <dbReference type="SAM" id="MobiDB-lite"/>
    </source>
</evidence>
<feature type="region of interest" description="Disordered" evidence="3">
    <location>
        <begin position="506"/>
        <end position="531"/>
    </location>
</feature>
<protein>
    <recommendedName>
        <fullName evidence="4">Agenet domain-containing protein</fullName>
    </recommendedName>
</protein>
<dbReference type="Pfam" id="PF05266">
    <property type="entry name" value="DUF724"/>
    <property type="match status" value="1"/>
</dbReference>
<evidence type="ECO:0000259" key="4">
    <source>
        <dbReference type="SMART" id="SM00743"/>
    </source>
</evidence>
<organism evidence="5">
    <name type="scientific">Oryza meridionalis</name>
    <dbReference type="NCBI Taxonomy" id="40149"/>
    <lineage>
        <taxon>Eukaryota</taxon>
        <taxon>Viridiplantae</taxon>
        <taxon>Streptophyta</taxon>
        <taxon>Embryophyta</taxon>
        <taxon>Tracheophyta</taxon>
        <taxon>Spermatophyta</taxon>
        <taxon>Magnoliopsida</taxon>
        <taxon>Liliopsida</taxon>
        <taxon>Poales</taxon>
        <taxon>Poaceae</taxon>
        <taxon>BOP clade</taxon>
        <taxon>Oryzoideae</taxon>
        <taxon>Oryzeae</taxon>
        <taxon>Oryzinae</taxon>
        <taxon>Oryza</taxon>
    </lineage>
</organism>
<dbReference type="STRING" id="40149.A0A0E0D1H6"/>